<accession>A0A9N9XLV9</accession>
<protein>
    <submittedName>
        <fullName evidence="2">Uncharacterized protein</fullName>
    </submittedName>
</protein>
<gene>
    <name evidence="2" type="ORF">PHYEVI_LOCUS3349</name>
</gene>
<name>A0A9N9XLV9_PHYSR</name>
<dbReference type="AlphaFoldDB" id="A0A9N9XLV9"/>
<organism evidence="2 3">
    <name type="scientific">Phyllotreta striolata</name>
    <name type="common">Striped flea beetle</name>
    <name type="synonym">Crioceris striolata</name>
    <dbReference type="NCBI Taxonomy" id="444603"/>
    <lineage>
        <taxon>Eukaryota</taxon>
        <taxon>Metazoa</taxon>
        <taxon>Ecdysozoa</taxon>
        <taxon>Arthropoda</taxon>
        <taxon>Hexapoda</taxon>
        <taxon>Insecta</taxon>
        <taxon>Pterygota</taxon>
        <taxon>Neoptera</taxon>
        <taxon>Endopterygota</taxon>
        <taxon>Coleoptera</taxon>
        <taxon>Polyphaga</taxon>
        <taxon>Cucujiformia</taxon>
        <taxon>Chrysomeloidea</taxon>
        <taxon>Chrysomelidae</taxon>
        <taxon>Galerucinae</taxon>
        <taxon>Alticini</taxon>
        <taxon>Phyllotreta</taxon>
    </lineage>
</organism>
<proteinExistence type="predicted"/>
<sequence>MSSRMFATTFIVPPHEIMNHGEIKDERVNQSFVLTPKQSIGSHRVAGEKRPSCKGSLMRGLRSSDTTERAKREGGLSEGSREDPEYASW</sequence>
<feature type="compositionally biased region" description="Basic and acidic residues" evidence="1">
    <location>
        <begin position="65"/>
        <end position="89"/>
    </location>
</feature>
<feature type="region of interest" description="Disordered" evidence="1">
    <location>
        <begin position="39"/>
        <end position="89"/>
    </location>
</feature>
<evidence type="ECO:0000313" key="3">
    <source>
        <dbReference type="Proteomes" id="UP001153712"/>
    </source>
</evidence>
<dbReference type="Proteomes" id="UP001153712">
    <property type="component" value="Chromosome 12"/>
</dbReference>
<evidence type="ECO:0000256" key="1">
    <source>
        <dbReference type="SAM" id="MobiDB-lite"/>
    </source>
</evidence>
<dbReference type="EMBL" id="OU900105">
    <property type="protein sequence ID" value="CAG9856938.1"/>
    <property type="molecule type" value="Genomic_DNA"/>
</dbReference>
<reference evidence="2" key="1">
    <citation type="submission" date="2022-01" db="EMBL/GenBank/DDBJ databases">
        <authorList>
            <person name="King R."/>
        </authorList>
    </citation>
    <scope>NUCLEOTIDE SEQUENCE</scope>
</reference>
<evidence type="ECO:0000313" key="2">
    <source>
        <dbReference type="EMBL" id="CAG9856938.1"/>
    </source>
</evidence>
<keyword evidence="3" id="KW-1185">Reference proteome</keyword>